<evidence type="ECO:0000313" key="1">
    <source>
        <dbReference type="EMBL" id="QPS45759.1"/>
    </source>
</evidence>
<proteinExistence type="predicted"/>
<dbReference type="EMBL" id="CP065687">
    <property type="protein sequence ID" value="QPS45759.1"/>
    <property type="molecule type" value="Genomic_DNA"/>
</dbReference>
<reference evidence="1 2" key="1">
    <citation type="submission" date="2020-12" db="EMBL/GenBank/DDBJ databases">
        <title>FDA dAtabase for Regulatory Grade micrObial Sequences (FDA-ARGOS): Supporting development and validation of Infectious Disease Dx tests.</title>
        <authorList>
            <person name="Nelson B."/>
            <person name="Plummer A."/>
            <person name="Tallon L."/>
            <person name="Sadzewicz L."/>
            <person name="Zhao X."/>
            <person name="Boylan J."/>
            <person name="Ott S."/>
            <person name="Bowen H."/>
            <person name="Vavikolanu K."/>
            <person name="Mehta A."/>
            <person name="Aluvathingal J."/>
            <person name="Nadendla S."/>
            <person name="Myers T."/>
            <person name="Yan Y."/>
            <person name="Sichtig H."/>
        </authorList>
    </citation>
    <scope>NUCLEOTIDE SEQUENCE [LARGE SCALE GENOMIC DNA]</scope>
    <source>
        <strain evidence="1 2">FDAARGOS_899</strain>
    </source>
</reference>
<accession>A0A7T2U5D1</accession>
<gene>
    <name evidence="1" type="ORF">I6G56_26835</name>
</gene>
<dbReference type="Proteomes" id="UP000594943">
    <property type="component" value="Chromosome 2"/>
</dbReference>
<protein>
    <submittedName>
        <fullName evidence="1">Uncharacterized protein</fullName>
    </submittedName>
</protein>
<name>A0A7T2U5D1_9BURK</name>
<evidence type="ECO:0000313" key="2">
    <source>
        <dbReference type="Proteomes" id="UP000594943"/>
    </source>
</evidence>
<dbReference type="RefSeq" id="WP_144411865.1">
    <property type="nucleotide sequence ID" value="NZ_CP013382.1"/>
</dbReference>
<sequence length="92" mass="10823">MKKTRASRERFPEKCLVCRKRCPEKTMPAAYAWDWFHIYLPAQAHFCPEHKVGELHDRLFRIGQKKPETWTSDEQKFVAAFLSELRAIGGQS</sequence>
<organism evidence="1 2">
    <name type="scientific">Burkholderia humptydooensis</name>
    <dbReference type="NCBI Taxonomy" id="430531"/>
    <lineage>
        <taxon>Bacteria</taxon>
        <taxon>Pseudomonadati</taxon>
        <taxon>Pseudomonadota</taxon>
        <taxon>Betaproteobacteria</taxon>
        <taxon>Burkholderiales</taxon>
        <taxon>Burkholderiaceae</taxon>
        <taxon>Burkholderia</taxon>
        <taxon>pseudomallei group</taxon>
    </lineage>
</organism>
<dbReference type="AlphaFoldDB" id="A0A7T2U5D1"/>
<dbReference type="KEGG" id="bhg:I6G56_26835"/>